<keyword evidence="1" id="KW-0472">Membrane</keyword>
<accession>A0A1W2DK31</accession>
<keyword evidence="3" id="KW-1185">Reference proteome</keyword>
<organism evidence="2 3">
    <name type="scientific">Pedobacter nyackensis</name>
    <dbReference type="NCBI Taxonomy" id="475255"/>
    <lineage>
        <taxon>Bacteria</taxon>
        <taxon>Pseudomonadati</taxon>
        <taxon>Bacteroidota</taxon>
        <taxon>Sphingobacteriia</taxon>
        <taxon>Sphingobacteriales</taxon>
        <taxon>Sphingobacteriaceae</taxon>
        <taxon>Pedobacter</taxon>
    </lineage>
</organism>
<sequence length="141" mass="15147">MKIQGIVGAVIMAAGGMCPLVRVPILGNWNYFQIDPTLGITFYVLAVIGLIGAFSEKAGLVRFAGWAVIGLILLTLGAVYFKTESAFGFLHFKKLVSLAAGLVKFKWGWFVILAGALIVITVRKPKVVLVTQNPELNKAVA</sequence>
<dbReference type="Proteomes" id="UP000192678">
    <property type="component" value="Unassembled WGS sequence"/>
</dbReference>
<feature type="transmembrane region" description="Helical" evidence="1">
    <location>
        <begin position="102"/>
        <end position="122"/>
    </location>
</feature>
<gene>
    <name evidence="2" type="ORF">SAMN04488101_10759</name>
</gene>
<keyword evidence="1" id="KW-1133">Transmembrane helix</keyword>
<name>A0A1W2DK31_9SPHI</name>
<feature type="transmembrane region" description="Helical" evidence="1">
    <location>
        <begin position="60"/>
        <end position="81"/>
    </location>
</feature>
<feature type="transmembrane region" description="Helical" evidence="1">
    <location>
        <begin position="6"/>
        <end position="25"/>
    </location>
</feature>
<proteinExistence type="predicted"/>
<evidence type="ECO:0000313" key="3">
    <source>
        <dbReference type="Proteomes" id="UP000192678"/>
    </source>
</evidence>
<dbReference type="OrthoDB" id="799709at2"/>
<evidence type="ECO:0000313" key="2">
    <source>
        <dbReference type="EMBL" id="SMC97376.1"/>
    </source>
</evidence>
<protein>
    <submittedName>
        <fullName evidence="2">Uncharacterized protein</fullName>
    </submittedName>
</protein>
<evidence type="ECO:0000256" key="1">
    <source>
        <dbReference type="SAM" id="Phobius"/>
    </source>
</evidence>
<keyword evidence="1" id="KW-0812">Transmembrane</keyword>
<dbReference type="STRING" id="475255.SAMN04488101_10759"/>
<dbReference type="AlphaFoldDB" id="A0A1W2DK31"/>
<reference evidence="2 3" key="1">
    <citation type="submission" date="2017-04" db="EMBL/GenBank/DDBJ databases">
        <authorList>
            <person name="Afonso C.L."/>
            <person name="Miller P.J."/>
            <person name="Scott M.A."/>
            <person name="Spackman E."/>
            <person name="Goraichik I."/>
            <person name="Dimitrov K.M."/>
            <person name="Suarez D.L."/>
            <person name="Swayne D.E."/>
        </authorList>
    </citation>
    <scope>NUCLEOTIDE SEQUENCE [LARGE SCALE GENOMIC DNA]</scope>
    <source>
        <strain evidence="2 3">DSM 19625</strain>
    </source>
</reference>
<feature type="transmembrane region" description="Helical" evidence="1">
    <location>
        <begin position="37"/>
        <end position="54"/>
    </location>
</feature>
<dbReference type="RefSeq" id="WP_084289923.1">
    <property type="nucleotide sequence ID" value="NZ_FWYB01000007.1"/>
</dbReference>
<dbReference type="EMBL" id="FWYB01000007">
    <property type="protein sequence ID" value="SMC97376.1"/>
    <property type="molecule type" value="Genomic_DNA"/>
</dbReference>